<evidence type="ECO:0000313" key="9">
    <source>
        <dbReference type="EMBL" id="SFU33141.1"/>
    </source>
</evidence>
<keyword evidence="3 7" id="KW-0378">Hydrolase</keyword>
<dbReference type="OrthoDB" id="9802364at2"/>
<feature type="domain" description="Peptidase S24/S26A/S26B/S26C" evidence="8">
    <location>
        <begin position="25"/>
        <end position="140"/>
    </location>
</feature>
<evidence type="ECO:0000256" key="7">
    <source>
        <dbReference type="RuleBase" id="RU003991"/>
    </source>
</evidence>
<dbReference type="InterPro" id="IPR006197">
    <property type="entry name" value="Peptidase_S24_LexA"/>
</dbReference>
<dbReference type="GO" id="GO:0016787">
    <property type="term" value="F:hydrolase activity"/>
    <property type="evidence" value="ECO:0007669"/>
    <property type="project" value="UniProtKB-KW"/>
</dbReference>
<keyword evidence="6" id="KW-0742">SOS response</keyword>
<proteinExistence type="inferred from homology"/>
<dbReference type="PRINTS" id="PR00726">
    <property type="entry name" value="LEXASERPTASE"/>
</dbReference>
<dbReference type="InterPro" id="IPR036286">
    <property type="entry name" value="LexA/Signal_pep-like_sf"/>
</dbReference>
<dbReference type="GO" id="GO:0006355">
    <property type="term" value="P:regulation of DNA-templated transcription"/>
    <property type="evidence" value="ECO:0007669"/>
    <property type="project" value="InterPro"/>
</dbReference>
<dbReference type="Pfam" id="PF00717">
    <property type="entry name" value="Peptidase_S24"/>
    <property type="match status" value="1"/>
</dbReference>
<evidence type="ECO:0000256" key="3">
    <source>
        <dbReference type="ARBA" id="ARBA00022801"/>
    </source>
</evidence>
<dbReference type="EMBL" id="FPBL01000001">
    <property type="protein sequence ID" value="SFU33141.1"/>
    <property type="molecule type" value="Genomic_DNA"/>
</dbReference>
<protein>
    <submittedName>
        <fullName evidence="9">SOS response UmuD protein. Serine peptidase. MEROPS family S24</fullName>
    </submittedName>
</protein>
<evidence type="ECO:0000259" key="8">
    <source>
        <dbReference type="Pfam" id="PF00717"/>
    </source>
</evidence>
<evidence type="ECO:0000256" key="6">
    <source>
        <dbReference type="ARBA" id="ARBA00023236"/>
    </source>
</evidence>
<dbReference type="CDD" id="cd06529">
    <property type="entry name" value="S24_LexA-like"/>
    <property type="match status" value="1"/>
</dbReference>
<dbReference type="AlphaFoldDB" id="A0A1I7FAG5"/>
<accession>A0A1I7FAG5</accession>
<organism evidence="9 10">
    <name type="scientific">Nitrosomonas eutropha</name>
    <dbReference type="NCBI Taxonomy" id="916"/>
    <lineage>
        <taxon>Bacteria</taxon>
        <taxon>Pseudomonadati</taxon>
        <taxon>Pseudomonadota</taxon>
        <taxon>Betaproteobacteria</taxon>
        <taxon>Nitrosomonadales</taxon>
        <taxon>Nitrosomonadaceae</taxon>
        <taxon>Nitrosomonas</taxon>
    </lineage>
</organism>
<dbReference type="PANTHER" id="PTHR33516:SF2">
    <property type="entry name" value="LEXA REPRESSOR-RELATED"/>
    <property type="match status" value="1"/>
</dbReference>
<keyword evidence="2" id="KW-0227">DNA damage</keyword>
<dbReference type="NCBIfam" id="NF007621">
    <property type="entry name" value="PRK10276.1"/>
    <property type="match status" value="1"/>
</dbReference>
<dbReference type="InterPro" id="IPR015927">
    <property type="entry name" value="Peptidase_S24_S26A/B/C"/>
</dbReference>
<comment type="similarity">
    <text evidence="1 7">Belongs to the peptidase S24 family.</text>
</comment>
<dbReference type="InterPro" id="IPR050077">
    <property type="entry name" value="LexA_repressor"/>
</dbReference>
<dbReference type="GO" id="GO:0009432">
    <property type="term" value="P:SOS response"/>
    <property type="evidence" value="ECO:0007669"/>
    <property type="project" value="UniProtKB-KW"/>
</dbReference>
<dbReference type="SUPFAM" id="SSF51306">
    <property type="entry name" value="LexA/Signal peptidase"/>
    <property type="match status" value="1"/>
</dbReference>
<dbReference type="GO" id="GO:0006281">
    <property type="term" value="P:DNA repair"/>
    <property type="evidence" value="ECO:0007669"/>
    <property type="project" value="UniProtKB-KW"/>
</dbReference>
<gene>
    <name evidence="9" type="ORF">SAMN05216339_101374</name>
</gene>
<evidence type="ECO:0000256" key="1">
    <source>
        <dbReference type="ARBA" id="ARBA00007484"/>
    </source>
</evidence>
<keyword evidence="4 7" id="KW-0068">Autocatalytic cleavage</keyword>
<dbReference type="Gene3D" id="2.10.109.10">
    <property type="entry name" value="Umud Fragment, subunit A"/>
    <property type="match status" value="1"/>
</dbReference>
<evidence type="ECO:0000256" key="5">
    <source>
        <dbReference type="ARBA" id="ARBA00023204"/>
    </source>
</evidence>
<sequence>MNLPMLVLKYSQPVPVQVGEPVYIPLYSGVRAGFPSPADDFLLKRIDLSDELIKHPEATFLMRIKGHSMTMAGIDDGDIVVVDKAVKPEHGKIVIACVDGEFVCKRLYLLDGETRLQPANPDYKDIVFKDGQILEVWGVVTSCIKQF</sequence>
<dbReference type="InterPro" id="IPR039418">
    <property type="entry name" value="LexA-like"/>
</dbReference>
<dbReference type="GO" id="GO:0003677">
    <property type="term" value="F:DNA binding"/>
    <property type="evidence" value="ECO:0007669"/>
    <property type="project" value="InterPro"/>
</dbReference>
<dbReference type="PANTHER" id="PTHR33516">
    <property type="entry name" value="LEXA REPRESSOR"/>
    <property type="match status" value="1"/>
</dbReference>
<dbReference type="Proteomes" id="UP000183926">
    <property type="component" value="Unassembled WGS sequence"/>
</dbReference>
<evidence type="ECO:0000313" key="10">
    <source>
        <dbReference type="Proteomes" id="UP000183926"/>
    </source>
</evidence>
<evidence type="ECO:0000256" key="4">
    <source>
        <dbReference type="ARBA" id="ARBA00022813"/>
    </source>
</evidence>
<evidence type="ECO:0000256" key="2">
    <source>
        <dbReference type="ARBA" id="ARBA00022763"/>
    </source>
</evidence>
<reference evidence="9 10" key="1">
    <citation type="submission" date="2016-10" db="EMBL/GenBank/DDBJ databases">
        <authorList>
            <person name="de Groot N.N."/>
        </authorList>
    </citation>
    <scope>NUCLEOTIDE SEQUENCE [LARGE SCALE GENOMIC DNA]</scope>
    <source>
        <strain evidence="9 10">Nm24</strain>
    </source>
</reference>
<keyword evidence="5" id="KW-0234">DNA repair</keyword>
<name>A0A1I7FAG5_9PROT</name>